<dbReference type="EMBL" id="CP019476">
    <property type="protein sequence ID" value="UQC83495.1"/>
    <property type="molecule type" value="Genomic_DNA"/>
</dbReference>
<reference evidence="1" key="1">
    <citation type="journal article" date="2021" name="Mol. Plant Microbe Interact.">
        <title>Complete Genome Sequence of the Plant-Pathogenic Fungus Colletotrichum lupini.</title>
        <authorList>
            <person name="Baroncelli R."/>
            <person name="Pensec F."/>
            <person name="Da Lio D."/>
            <person name="Boufleur T."/>
            <person name="Vicente I."/>
            <person name="Sarrocco S."/>
            <person name="Picot A."/>
            <person name="Baraldi E."/>
            <person name="Sukno S."/>
            <person name="Thon M."/>
            <person name="Le Floch G."/>
        </authorList>
    </citation>
    <scope>NUCLEOTIDE SEQUENCE</scope>
    <source>
        <strain evidence="1">IMI 504893</strain>
    </source>
</reference>
<dbReference type="AlphaFoldDB" id="A0A9Q8WI56"/>
<gene>
    <name evidence="1" type="ORF">CLUP02_08990</name>
</gene>
<dbReference type="Proteomes" id="UP000830671">
    <property type="component" value="Chromosome 4"/>
</dbReference>
<evidence type="ECO:0000313" key="2">
    <source>
        <dbReference type="Proteomes" id="UP000830671"/>
    </source>
</evidence>
<dbReference type="KEGG" id="clup:CLUP02_08990"/>
<organism evidence="1 2">
    <name type="scientific">Colletotrichum lupini</name>
    <dbReference type="NCBI Taxonomy" id="145971"/>
    <lineage>
        <taxon>Eukaryota</taxon>
        <taxon>Fungi</taxon>
        <taxon>Dikarya</taxon>
        <taxon>Ascomycota</taxon>
        <taxon>Pezizomycotina</taxon>
        <taxon>Sordariomycetes</taxon>
        <taxon>Hypocreomycetidae</taxon>
        <taxon>Glomerellales</taxon>
        <taxon>Glomerellaceae</taxon>
        <taxon>Colletotrichum</taxon>
        <taxon>Colletotrichum acutatum species complex</taxon>
    </lineage>
</organism>
<dbReference type="GeneID" id="73342981"/>
<sequence length="106" mass="11928">MFVSPLITTRSVSKFGFDMKTFLNEASTSQTKLPSIVVLLYRNFNYLLLGASSYQFKIPSSESLTSSTSNSGETISKVPSAHIFPQFLIFLFLKPWLSRNTTLLIH</sequence>
<proteinExistence type="predicted"/>
<dbReference type="RefSeq" id="XP_049145114.1">
    <property type="nucleotide sequence ID" value="XM_049287971.1"/>
</dbReference>
<name>A0A9Q8WI56_9PEZI</name>
<accession>A0A9Q8WI56</accession>
<protein>
    <submittedName>
        <fullName evidence="1">Uncharacterized protein</fullName>
    </submittedName>
</protein>
<evidence type="ECO:0000313" key="1">
    <source>
        <dbReference type="EMBL" id="UQC83495.1"/>
    </source>
</evidence>
<keyword evidence="2" id="KW-1185">Reference proteome</keyword>